<dbReference type="PATRIC" id="fig|797114.5.peg.418"/>
<dbReference type="Pfam" id="PF17146">
    <property type="entry name" value="PIN_6"/>
    <property type="match status" value="1"/>
</dbReference>
<dbReference type="GO" id="GO:0004521">
    <property type="term" value="F:RNA endonuclease activity"/>
    <property type="evidence" value="ECO:0007669"/>
    <property type="project" value="TreeGrafter"/>
</dbReference>
<dbReference type="InterPro" id="IPR039907">
    <property type="entry name" value="NOB1"/>
</dbReference>
<dbReference type="Gene3D" id="2.20.28.10">
    <property type="match status" value="1"/>
</dbReference>
<evidence type="ECO:0000259" key="4">
    <source>
        <dbReference type="Pfam" id="PF17146"/>
    </source>
</evidence>
<dbReference type="STRING" id="797114.C475_02086"/>
<evidence type="ECO:0000256" key="3">
    <source>
        <dbReference type="ARBA" id="ARBA00022801"/>
    </source>
</evidence>
<sequence length="152" mass="17260">MYVLDASAFINEYHTTEQQATVPLVREELEDESAYRYDAMEGSGMHIHIPEDETVERIERAARETGDLETLSETDIRLVAAAFELDGRLVTDDYAMQNVAEKLEVAVELIAREGISEQRDWRFQCSGCGREFDENHDRCPVCGSDLSRKNPA</sequence>
<dbReference type="InterPro" id="IPR029060">
    <property type="entry name" value="PIN-like_dom_sf"/>
</dbReference>
<proteinExistence type="predicted"/>
<dbReference type="GO" id="GO:0046872">
    <property type="term" value="F:metal ion binding"/>
    <property type="evidence" value="ECO:0007669"/>
    <property type="project" value="UniProtKB-KW"/>
</dbReference>
<keyword evidence="3" id="KW-0378">Hydrolase</keyword>
<dbReference type="OrthoDB" id="27944at2157"/>
<reference evidence="5 6" key="1">
    <citation type="journal article" date="2014" name="PLoS Genet.">
        <title>Phylogenetically driven sequencing of extremely halophilic archaea reveals strategies for static and dynamic osmo-response.</title>
        <authorList>
            <person name="Becker E.A."/>
            <person name="Seitzer P.M."/>
            <person name="Tritt A."/>
            <person name="Larsen D."/>
            <person name="Krusor M."/>
            <person name="Yao A.I."/>
            <person name="Wu D."/>
            <person name="Madern D."/>
            <person name="Eisen J.A."/>
            <person name="Darling A.E."/>
            <person name="Facciotti M.T."/>
        </authorList>
    </citation>
    <scope>NUCLEOTIDE SEQUENCE [LARGE SCALE GENOMIC DNA]</scope>
    <source>
        <strain evidence="5 6">2-9-1</strain>
    </source>
</reference>
<dbReference type="GO" id="GO:0030490">
    <property type="term" value="P:maturation of SSU-rRNA"/>
    <property type="evidence" value="ECO:0007669"/>
    <property type="project" value="TreeGrafter"/>
</dbReference>
<dbReference type="PANTHER" id="PTHR12814">
    <property type="entry name" value="RNA-BINDING PROTEIN NOB1"/>
    <property type="match status" value="1"/>
</dbReference>
<comment type="caution">
    <text evidence="5">The sequence shown here is derived from an EMBL/GenBank/DDBJ whole genome shotgun (WGS) entry which is preliminary data.</text>
</comment>
<dbReference type="PANTHER" id="PTHR12814:SF2">
    <property type="entry name" value="RNA-BINDING PROTEIN NOB1"/>
    <property type="match status" value="1"/>
</dbReference>
<accession>M0D4B9</accession>
<keyword evidence="1" id="KW-0540">Nuclease</keyword>
<evidence type="ECO:0000313" key="5">
    <source>
        <dbReference type="EMBL" id="ELZ29698.1"/>
    </source>
</evidence>
<dbReference type="eggNOG" id="arCOG00721">
    <property type="taxonomic scope" value="Archaea"/>
</dbReference>
<organism evidence="5 6">
    <name type="scientific">Halosimplex carlsbadense 2-9-1</name>
    <dbReference type="NCBI Taxonomy" id="797114"/>
    <lineage>
        <taxon>Archaea</taxon>
        <taxon>Methanobacteriati</taxon>
        <taxon>Methanobacteriota</taxon>
        <taxon>Stenosarchaea group</taxon>
        <taxon>Halobacteria</taxon>
        <taxon>Halobacteriales</taxon>
        <taxon>Haloarculaceae</taxon>
        <taxon>Halosimplex</taxon>
    </lineage>
</organism>
<protein>
    <recommendedName>
        <fullName evidence="4">Ribonuclease PIN domain-containing protein</fullName>
    </recommendedName>
</protein>
<dbReference type="InterPro" id="IPR033411">
    <property type="entry name" value="Ribonuclease_PIN"/>
</dbReference>
<keyword evidence="6" id="KW-1185">Reference proteome</keyword>
<dbReference type="EMBL" id="AOIU01000005">
    <property type="protein sequence ID" value="ELZ29698.1"/>
    <property type="molecule type" value="Genomic_DNA"/>
</dbReference>
<dbReference type="CDD" id="cd09876">
    <property type="entry name" value="PIN_Nob1-like"/>
    <property type="match status" value="1"/>
</dbReference>
<dbReference type="AlphaFoldDB" id="M0D4B9"/>
<evidence type="ECO:0000256" key="2">
    <source>
        <dbReference type="ARBA" id="ARBA00022723"/>
    </source>
</evidence>
<dbReference type="RefSeq" id="WP_006882080.1">
    <property type="nucleotide sequence ID" value="NZ_AOIU01000005.1"/>
</dbReference>
<name>M0D4B9_9EURY</name>
<dbReference type="Gene3D" id="3.40.50.1010">
    <property type="entry name" value="5'-nuclease"/>
    <property type="match status" value="1"/>
</dbReference>
<evidence type="ECO:0000256" key="1">
    <source>
        <dbReference type="ARBA" id="ARBA00022722"/>
    </source>
</evidence>
<gene>
    <name evidence="5" type="ORF">C475_02086</name>
</gene>
<evidence type="ECO:0000313" key="6">
    <source>
        <dbReference type="Proteomes" id="UP000011626"/>
    </source>
</evidence>
<dbReference type="GO" id="GO:0016787">
    <property type="term" value="F:hydrolase activity"/>
    <property type="evidence" value="ECO:0007669"/>
    <property type="project" value="UniProtKB-KW"/>
</dbReference>
<dbReference type="SUPFAM" id="SSF88723">
    <property type="entry name" value="PIN domain-like"/>
    <property type="match status" value="1"/>
</dbReference>
<keyword evidence="2" id="KW-0479">Metal-binding</keyword>
<dbReference type="Proteomes" id="UP000011626">
    <property type="component" value="Unassembled WGS sequence"/>
</dbReference>
<dbReference type="GO" id="GO:0030688">
    <property type="term" value="C:preribosome, small subunit precursor"/>
    <property type="evidence" value="ECO:0007669"/>
    <property type="project" value="TreeGrafter"/>
</dbReference>
<feature type="domain" description="Ribonuclease PIN" evidence="4">
    <location>
        <begin position="3"/>
        <end position="85"/>
    </location>
</feature>